<sequence>MLDDLPKRIPVTARELDTIQIYLGDLIDRLIADAVSPAGTKPVSTPKAGKPVGVPPLERD</sequence>
<dbReference type="EMBL" id="VSTH01000078">
    <property type="protein sequence ID" value="TYO64266.1"/>
    <property type="molecule type" value="Genomic_DNA"/>
</dbReference>
<name>A0A5S4YIM8_9BRAD</name>
<dbReference type="AlphaFoldDB" id="A0A5S4YIM8"/>
<comment type="caution">
    <text evidence="2">The sequence shown here is derived from an EMBL/GenBank/DDBJ whole genome shotgun (WGS) entry which is preliminary data.</text>
</comment>
<organism evidence="2 3">
    <name type="scientific">Bradyrhizobium hipponense</name>
    <dbReference type="NCBI Taxonomy" id="2605638"/>
    <lineage>
        <taxon>Bacteria</taxon>
        <taxon>Pseudomonadati</taxon>
        <taxon>Pseudomonadota</taxon>
        <taxon>Alphaproteobacteria</taxon>
        <taxon>Hyphomicrobiales</taxon>
        <taxon>Nitrobacteraceae</taxon>
        <taxon>Bradyrhizobium</taxon>
    </lineage>
</organism>
<evidence type="ECO:0000256" key="1">
    <source>
        <dbReference type="SAM" id="MobiDB-lite"/>
    </source>
</evidence>
<dbReference type="RefSeq" id="WP_148741677.1">
    <property type="nucleotide sequence ID" value="NZ_VSTH01000078.1"/>
</dbReference>
<protein>
    <submittedName>
        <fullName evidence="2">Uncharacterized protein</fullName>
    </submittedName>
</protein>
<evidence type="ECO:0000313" key="2">
    <source>
        <dbReference type="EMBL" id="TYO64266.1"/>
    </source>
</evidence>
<proteinExistence type="predicted"/>
<reference evidence="2 3" key="1">
    <citation type="submission" date="2019-08" db="EMBL/GenBank/DDBJ databases">
        <title>Bradyrhizobium hipponensis sp. nov., a rhizobium isolated from a Lupinus angustifolius root nodule in Tunisia.</title>
        <authorList>
            <person name="Off K."/>
            <person name="Rejili M."/>
            <person name="Mars M."/>
            <person name="Brachmann A."/>
            <person name="Marin M."/>
        </authorList>
    </citation>
    <scope>NUCLEOTIDE SEQUENCE [LARGE SCALE GENOMIC DNA]</scope>
    <source>
        <strain evidence="3">aSej3</strain>
    </source>
</reference>
<keyword evidence="3" id="KW-1185">Reference proteome</keyword>
<accession>A0A5S4YIM8</accession>
<gene>
    <name evidence="2" type="ORF">FXV83_23135</name>
</gene>
<feature type="region of interest" description="Disordered" evidence="1">
    <location>
        <begin position="37"/>
        <end position="60"/>
    </location>
</feature>
<dbReference type="Proteomes" id="UP000324797">
    <property type="component" value="Unassembled WGS sequence"/>
</dbReference>
<evidence type="ECO:0000313" key="3">
    <source>
        <dbReference type="Proteomes" id="UP000324797"/>
    </source>
</evidence>